<dbReference type="InterPro" id="IPR049083">
    <property type="entry name" value="TACO1_YebC_N"/>
</dbReference>
<dbReference type="Pfam" id="PF01423">
    <property type="entry name" value="LSM"/>
    <property type="match status" value="1"/>
</dbReference>
<evidence type="ECO:0000256" key="2">
    <source>
        <dbReference type="ARBA" id="ARBA00008724"/>
    </source>
</evidence>
<dbReference type="SUPFAM" id="SSF75625">
    <property type="entry name" value="YebC-like"/>
    <property type="match status" value="1"/>
</dbReference>
<keyword evidence="7" id="KW-1185">Reference proteome</keyword>
<dbReference type="InterPro" id="IPR048300">
    <property type="entry name" value="TACO1_YebC-like_2nd/3rd_dom"/>
</dbReference>
<dbReference type="InterPro" id="IPR026564">
    <property type="entry name" value="Transcrip_reg_TACO1-like_dom3"/>
</dbReference>
<dbReference type="CDD" id="cd01722">
    <property type="entry name" value="Sm_F"/>
    <property type="match status" value="1"/>
</dbReference>
<dbReference type="Pfam" id="PF01709">
    <property type="entry name" value="Transcrip_reg"/>
    <property type="match status" value="1"/>
</dbReference>
<dbReference type="GO" id="GO:0005681">
    <property type="term" value="C:spliceosomal complex"/>
    <property type="evidence" value="ECO:0007669"/>
    <property type="project" value="InterPro"/>
</dbReference>
<dbReference type="GO" id="GO:0005739">
    <property type="term" value="C:mitochondrion"/>
    <property type="evidence" value="ECO:0007669"/>
    <property type="project" value="UniProtKB-SubCell"/>
</dbReference>
<comment type="similarity">
    <text evidence="2">Belongs to the TACO1 family.</text>
</comment>
<dbReference type="PANTHER" id="PTHR12532:SF0">
    <property type="entry name" value="TRANSLATIONAL ACTIVATOR OF CYTOCHROME C OXIDASE 1"/>
    <property type="match status" value="1"/>
</dbReference>
<reference evidence="6 7" key="2">
    <citation type="submission" date="2019-01" db="EMBL/GenBank/DDBJ databases">
        <title>The decoding of complex shrimp genome reveals the adaptation for benthos swimmer, frequently molting mechanism and breeding impact on genome.</title>
        <authorList>
            <person name="Sun Y."/>
            <person name="Gao Y."/>
            <person name="Yu Y."/>
        </authorList>
    </citation>
    <scope>NUCLEOTIDE SEQUENCE [LARGE SCALE GENOMIC DNA]</scope>
    <source>
        <tissue evidence="6">Muscle</tissue>
    </source>
</reference>
<dbReference type="AlphaFoldDB" id="A0A3R7M9T8"/>
<dbReference type="SUPFAM" id="SSF50182">
    <property type="entry name" value="Sm-like ribonucleoproteins"/>
    <property type="match status" value="1"/>
</dbReference>
<dbReference type="PROSITE" id="PS52002">
    <property type="entry name" value="SM"/>
    <property type="match status" value="1"/>
</dbReference>
<evidence type="ECO:0000313" key="7">
    <source>
        <dbReference type="Proteomes" id="UP000283509"/>
    </source>
</evidence>
<dbReference type="InterPro" id="IPR002876">
    <property type="entry name" value="Transcrip_reg_TACO1-like"/>
</dbReference>
<dbReference type="FunFam" id="1.10.10.200:FF:000002">
    <property type="entry name" value="Probable transcriptional regulatory protein CLM62_37755"/>
    <property type="match status" value="1"/>
</dbReference>
<organism evidence="6 7">
    <name type="scientific">Penaeus vannamei</name>
    <name type="common">Whiteleg shrimp</name>
    <name type="synonym">Litopenaeus vannamei</name>
    <dbReference type="NCBI Taxonomy" id="6689"/>
    <lineage>
        <taxon>Eukaryota</taxon>
        <taxon>Metazoa</taxon>
        <taxon>Ecdysozoa</taxon>
        <taxon>Arthropoda</taxon>
        <taxon>Crustacea</taxon>
        <taxon>Multicrustacea</taxon>
        <taxon>Malacostraca</taxon>
        <taxon>Eumalacostraca</taxon>
        <taxon>Eucarida</taxon>
        <taxon>Decapoda</taxon>
        <taxon>Dendrobranchiata</taxon>
        <taxon>Penaeoidea</taxon>
        <taxon>Penaeidae</taxon>
        <taxon>Penaeus</taxon>
    </lineage>
</organism>
<dbReference type="InterPro" id="IPR010920">
    <property type="entry name" value="LSM_dom_sf"/>
</dbReference>
<evidence type="ECO:0000256" key="1">
    <source>
        <dbReference type="ARBA" id="ARBA00004173"/>
    </source>
</evidence>
<dbReference type="Proteomes" id="UP000283509">
    <property type="component" value="Unassembled WGS sequence"/>
</dbReference>
<name>A0A3R7M9T8_PENVA</name>
<dbReference type="HAMAP" id="MF_00693">
    <property type="entry name" value="Transcrip_reg_TACO1"/>
    <property type="match status" value="1"/>
</dbReference>
<accession>A0A3R7M9T8</accession>
<dbReference type="Gene3D" id="2.30.30.100">
    <property type="match status" value="1"/>
</dbReference>
<reference evidence="6 7" key="1">
    <citation type="submission" date="2018-04" db="EMBL/GenBank/DDBJ databases">
        <authorList>
            <person name="Zhang X."/>
            <person name="Yuan J."/>
            <person name="Li F."/>
            <person name="Xiang J."/>
        </authorList>
    </citation>
    <scope>NUCLEOTIDE SEQUENCE [LARGE SCALE GENOMIC DNA]</scope>
    <source>
        <tissue evidence="6">Muscle</tissue>
    </source>
</reference>
<comment type="caution">
    <text evidence="6">The sequence shown here is derived from an EMBL/GenBank/DDBJ whole genome shotgun (WGS) entry which is preliminary data.</text>
</comment>
<feature type="region of interest" description="Disordered" evidence="4">
    <location>
        <begin position="1"/>
        <end position="21"/>
    </location>
</feature>
<dbReference type="GO" id="GO:0000398">
    <property type="term" value="P:mRNA splicing, via spliceosome"/>
    <property type="evidence" value="ECO:0007669"/>
    <property type="project" value="InterPro"/>
</dbReference>
<evidence type="ECO:0000259" key="5">
    <source>
        <dbReference type="PROSITE" id="PS52002"/>
    </source>
</evidence>
<dbReference type="OrthoDB" id="409625at2759"/>
<dbReference type="InterPro" id="IPR029072">
    <property type="entry name" value="YebC-like"/>
</dbReference>
<feature type="domain" description="Sm" evidence="5">
    <location>
        <begin position="267"/>
        <end position="339"/>
    </location>
</feature>
<dbReference type="Gene3D" id="3.30.70.980">
    <property type="match status" value="2"/>
</dbReference>
<gene>
    <name evidence="6" type="ORF">C7M84_005497</name>
</gene>
<dbReference type="InterPro" id="IPR001163">
    <property type="entry name" value="Sm_dom_euk/arc"/>
</dbReference>
<dbReference type="PANTHER" id="PTHR12532">
    <property type="entry name" value="TRANSLATIONAL ACTIVATOR OF CYTOCHROME C OXIDASE 1"/>
    <property type="match status" value="1"/>
</dbReference>
<sequence>MAGHSKWANIKHTKAAKDAERQKKFMKCSRLIKLAVKEGGGADPKLNSKLAKAIEFARSCSMPLASIESALKTSQKSQDDAKPAIMEYRGPGGVFILTELLTSNISRTRQMLQTVLKKHNIQETKGALRMFEEKGIIVAEGNNLSLEAAMESAIEIGAEDVEEEENSLVFTSTPDDFLAVKQGLENLKYNISYASVDFIPISPITLNENDQEALDIIIQKMEDIDDVMKVHCNPEIRSRLASRLYSTSRRLFRKYHKMSIAVPTPINPKPFLNQLTGQAVIVKLKWGHEYKGILVSVDGYMNLQLANTEEYIEGQSTGSLGEVLIRCNNKNSSDYELRTVFDE</sequence>
<evidence type="ECO:0000313" key="6">
    <source>
        <dbReference type="EMBL" id="ROT75940.1"/>
    </source>
</evidence>
<proteinExistence type="inferred from homology"/>
<evidence type="ECO:0000256" key="3">
    <source>
        <dbReference type="ARBA" id="ARBA00030144"/>
    </source>
</evidence>
<protein>
    <recommendedName>
        <fullName evidence="3">Sm protein F</fullName>
    </recommendedName>
</protein>
<comment type="subcellular location">
    <subcellularLocation>
        <location evidence="1">Mitochondrion</location>
    </subcellularLocation>
</comment>
<dbReference type="EMBL" id="QCYY01001710">
    <property type="protein sequence ID" value="ROT75940.1"/>
    <property type="molecule type" value="Genomic_DNA"/>
</dbReference>
<dbReference type="Gene3D" id="1.10.10.200">
    <property type="match status" value="1"/>
</dbReference>
<dbReference type="STRING" id="6689.A0A3R7M9T8"/>
<dbReference type="SMART" id="SM00651">
    <property type="entry name" value="Sm"/>
    <property type="match status" value="1"/>
</dbReference>
<dbReference type="GO" id="GO:0003723">
    <property type="term" value="F:RNA binding"/>
    <property type="evidence" value="ECO:0007669"/>
    <property type="project" value="InterPro"/>
</dbReference>
<dbReference type="Pfam" id="PF20772">
    <property type="entry name" value="TACO1_YebC_N"/>
    <property type="match status" value="1"/>
</dbReference>
<dbReference type="InterPro" id="IPR047575">
    <property type="entry name" value="Sm"/>
</dbReference>
<evidence type="ECO:0000256" key="4">
    <source>
        <dbReference type="SAM" id="MobiDB-lite"/>
    </source>
</evidence>
<dbReference type="InterPro" id="IPR017856">
    <property type="entry name" value="Integrase-like_N"/>
</dbReference>
<dbReference type="InterPro" id="IPR034100">
    <property type="entry name" value="Sm_F"/>
</dbReference>